<reference evidence="2 3" key="1">
    <citation type="submission" date="2023-05" db="EMBL/GenBank/DDBJ databases">
        <title>B98-5 Cell Line De Novo Hybrid Assembly: An Optical Mapping Approach.</title>
        <authorList>
            <person name="Kananen K."/>
            <person name="Auerbach J.A."/>
            <person name="Kautto E."/>
            <person name="Blachly J.S."/>
        </authorList>
    </citation>
    <scope>NUCLEOTIDE SEQUENCE [LARGE SCALE GENOMIC DNA]</scope>
    <source>
        <strain evidence="2">B95-8</strain>
        <tissue evidence="2">Cell line</tissue>
    </source>
</reference>
<evidence type="ECO:0000313" key="3">
    <source>
        <dbReference type="Proteomes" id="UP001266305"/>
    </source>
</evidence>
<accession>A0ABQ9V0B2</accession>
<gene>
    <name evidence="2" type="ORF">P7K49_020461</name>
</gene>
<dbReference type="EMBL" id="JASSZA010000009">
    <property type="protein sequence ID" value="KAK2102794.1"/>
    <property type="molecule type" value="Genomic_DNA"/>
</dbReference>
<keyword evidence="3" id="KW-1185">Reference proteome</keyword>
<feature type="compositionally biased region" description="Polar residues" evidence="1">
    <location>
        <begin position="1"/>
        <end position="19"/>
    </location>
</feature>
<organism evidence="2 3">
    <name type="scientific">Saguinus oedipus</name>
    <name type="common">Cotton-top tamarin</name>
    <name type="synonym">Oedipomidas oedipus</name>
    <dbReference type="NCBI Taxonomy" id="9490"/>
    <lineage>
        <taxon>Eukaryota</taxon>
        <taxon>Metazoa</taxon>
        <taxon>Chordata</taxon>
        <taxon>Craniata</taxon>
        <taxon>Vertebrata</taxon>
        <taxon>Euteleostomi</taxon>
        <taxon>Mammalia</taxon>
        <taxon>Eutheria</taxon>
        <taxon>Euarchontoglires</taxon>
        <taxon>Primates</taxon>
        <taxon>Haplorrhini</taxon>
        <taxon>Platyrrhini</taxon>
        <taxon>Cebidae</taxon>
        <taxon>Callitrichinae</taxon>
        <taxon>Saguinus</taxon>
    </lineage>
</organism>
<evidence type="ECO:0000256" key="1">
    <source>
        <dbReference type="SAM" id="MobiDB-lite"/>
    </source>
</evidence>
<name>A0ABQ9V0B2_SAGOE</name>
<protein>
    <recommendedName>
        <fullName evidence="4">ZIC3</fullName>
    </recommendedName>
</protein>
<proteinExistence type="predicted"/>
<feature type="region of interest" description="Disordered" evidence="1">
    <location>
        <begin position="1"/>
        <end position="34"/>
    </location>
</feature>
<comment type="caution">
    <text evidence="2">The sequence shown here is derived from an EMBL/GenBank/DDBJ whole genome shotgun (WGS) entry which is preliminary data.</text>
</comment>
<evidence type="ECO:0008006" key="4">
    <source>
        <dbReference type="Google" id="ProtNLM"/>
    </source>
</evidence>
<sequence>NLPITTPNFHPGNYSSSPTAHVAVPPPPRATDRAHNVVLPKQLLSDWFTKGH</sequence>
<dbReference type="Proteomes" id="UP001266305">
    <property type="component" value="Unassembled WGS sequence"/>
</dbReference>
<evidence type="ECO:0000313" key="2">
    <source>
        <dbReference type="EMBL" id="KAK2102794.1"/>
    </source>
</evidence>
<feature type="non-terminal residue" evidence="2">
    <location>
        <position position="1"/>
    </location>
</feature>